<dbReference type="STRING" id="7574.A0A1S3IGS3"/>
<protein>
    <submittedName>
        <fullName evidence="8">Transmembrane protein 234</fullName>
    </submittedName>
</protein>
<feature type="transmembrane region" description="Helical" evidence="6">
    <location>
        <begin position="6"/>
        <end position="24"/>
    </location>
</feature>
<organism evidence="7 8">
    <name type="scientific">Lingula anatina</name>
    <name type="common">Brachiopod</name>
    <name type="synonym">Lingula unguis</name>
    <dbReference type="NCBI Taxonomy" id="7574"/>
    <lineage>
        <taxon>Eukaryota</taxon>
        <taxon>Metazoa</taxon>
        <taxon>Spiralia</taxon>
        <taxon>Lophotrochozoa</taxon>
        <taxon>Brachiopoda</taxon>
        <taxon>Linguliformea</taxon>
        <taxon>Lingulata</taxon>
        <taxon>Lingulida</taxon>
        <taxon>Linguloidea</taxon>
        <taxon>Lingulidae</taxon>
        <taxon>Lingula</taxon>
    </lineage>
</organism>
<dbReference type="AlphaFoldDB" id="A0A1S3IGS3"/>
<dbReference type="GeneID" id="106163584"/>
<dbReference type="Gene3D" id="1.10.3730.20">
    <property type="match status" value="1"/>
</dbReference>
<dbReference type="GO" id="GO:0016020">
    <property type="term" value="C:membrane"/>
    <property type="evidence" value="ECO:0007669"/>
    <property type="project" value="UniProtKB-SubCell"/>
</dbReference>
<evidence type="ECO:0000256" key="4">
    <source>
        <dbReference type="ARBA" id="ARBA00022989"/>
    </source>
</evidence>
<dbReference type="InterPro" id="IPR037185">
    <property type="entry name" value="EmrE-like"/>
</dbReference>
<keyword evidence="3 6" id="KW-0812">Transmembrane</keyword>
<comment type="similarity">
    <text evidence="2">Belongs to the TMEM234 family.</text>
</comment>
<dbReference type="PANTHER" id="PTHR28668:SF1">
    <property type="entry name" value="TRANSMEMBRANE PROTEIN 234"/>
    <property type="match status" value="1"/>
</dbReference>
<evidence type="ECO:0000256" key="3">
    <source>
        <dbReference type="ARBA" id="ARBA00022692"/>
    </source>
</evidence>
<name>A0A1S3IGS3_LINAN</name>
<dbReference type="KEGG" id="lak:106163584"/>
<evidence type="ECO:0000313" key="7">
    <source>
        <dbReference type="Proteomes" id="UP000085678"/>
    </source>
</evidence>
<dbReference type="Proteomes" id="UP000085678">
    <property type="component" value="Unplaced"/>
</dbReference>
<proteinExistence type="inferred from homology"/>
<dbReference type="InterPro" id="IPR018908">
    <property type="entry name" value="TMEM234"/>
</dbReference>
<evidence type="ECO:0000256" key="6">
    <source>
        <dbReference type="SAM" id="Phobius"/>
    </source>
</evidence>
<comment type="subcellular location">
    <subcellularLocation>
        <location evidence="1">Membrane</location>
        <topology evidence="1">Multi-pass membrane protein</topology>
    </subcellularLocation>
</comment>
<keyword evidence="5 6" id="KW-0472">Membrane</keyword>
<evidence type="ECO:0000256" key="1">
    <source>
        <dbReference type="ARBA" id="ARBA00004141"/>
    </source>
</evidence>
<keyword evidence="4 6" id="KW-1133">Transmembrane helix</keyword>
<dbReference type="OrthoDB" id="43458at2759"/>
<dbReference type="OMA" id="LGEWYAE"/>
<keyword evidence="7" id="KW-1185">Reference proteome</keyword>
<accession>A0A1S3IGS3</accession>
<dbReference type="PANTHER" id="PTHR28668">
    <property type="entry name" value="TRANSMEMBRANE PROTEIN 234"/>
    <property type="match status" value="1"/>
</dbReference>
<evidence type="ECO:0000256" key="2">
    <source>
        <dbReference type="ARBA" id="ARBA00005977"/>
    </source>
</evidence>
<evidence type="ECO:0000256" key="5">
    <source>
        <dbReference type="ARBA" id="ARBA00023136"/>
    </source>
</evidence>
<dbReference type="Pfam" id="PF10639">
    <property type="entry name" value="TMEM234"/>
    <property type="match status" value="1"/>
</dbReference>
<reference evidence="8" key="1">
    <citation type="submission" date="2025-08" db="UniProtKB">
        <authorList>
            <consortium name="RefSeq"/>
        </authorList>
    </citation>
    <scope>IDENTIFICATION</scope>
    <source>
        <tissue evidence="8">Gonads</tissue>
    </source>
</reference>
<dbReference type="InParanoid" id="A0A1S3IGS3"/>
<dbReference type="FunCoup" id="A0A1S3IGS3">
    <property type="interactions" value="25"/>
</dbReference>
<evidence type="ECO:0000313" key="8">
    <source>
        <dbReference type="RefSeq" id="XP_013396674.1"/>
    </source>
</evidence>
<gene>
    <name evidence="8" type="primary">LOC106163584</name>
</gene>
<dbReference type="RefSeq" id="XP_013396674.1">
    <property type="nucleotide sequence ID" value="XM_013541220.1"/>
</dbReference>
<dbReference type="SUPFAM" id="SSF103481">
    <property type="entry name" value="Multidrug resistance efflux transporter EmrE"/>
    <property type="match status" value="1"/>
</dbReference>
<sequence length="130" mass="14155">MTSVANAVWLTFVAFLWGATNPFIKRGSAGIEKIKRKNAALQFLAEIKFLVCSWKYMVPFLINQSGSVVYYLTLASADLSQAVPITNSLTFLFTTLSGTFLGEKVGGKETYLGMLLVILGVSLCVMDKAS</sequence>